<keyword evidence="6 15" id="KW-0418">Kinase</keyword>
<reference evidence="15 16" key="1">
    <citation type="submission" date="2013-08" db="EMBL/GenBank/DDBJ databases">
        <authorList>
            <person name="Huang J."/>
            <person name="Wang G."/>
        </authorList>
    </citation>
    <scope>NUCLEOTIDE SEQUENCE [LARGE SCALE GENOMIC DNA]</scope>
    <source>
        <strain evidence="15 16">JSM 072002</strain>
    </source>
</reference>
<dbReference type="GO" id="GO:0009228">
    <property type="term" value="P:thiamine biosynthetic process"/>
    <property type="evidence" value="ECO:0007669"/>
    <property type="project" value="InterPro"/>
</dbReference>
<dbReference type="Gene3D" id="3.40.1190.20">
    <property type="match status" value="1"/>
</dbReference>
<dbReference type="OrthoDB" id="9810880at2"/>
<dbReference type="GO" id="GO:0005829">
    <property type="term" value="C:cytosol"/>
    <property type="evidence" value="ECO:0007669"/>
    <property type="project" value="TreeGrafter"/>
</dbReference>
<evidence type="ECO:0000256" key="12">
    <source>
        <dbReference type="ARBA" id="ARBA00042531"/>
    </source>
</evidence>
<dbReference type="EC" id="2.7.1.35" evidence="2"/>
<dbReference type="STRING" id="1385512.N784_01930"/>
<dbReference type="Proteomes" id="UP000030401">
    <property type="component" value="Unassembled WGS sequence"/>
</dbReference>
<gene>
    <name evidence="15" type="ORF">N784_01930</name>
</gene>
<evidence type="ECO:0000259" key="14">
    <source>
        <dbReference type="Pfam" id="PF08543"/>
    </source>
</evidence>
<evidence type="ECO:0000256" key="1">
    <source>
        <dbReference type="ARBA" id="ARBA00009879"/>
    </source>
</evidence>
<comment type="caution">
    <text evidence="15">The sequence shown here is derived from an EMBL/GenBank/DDBJ whole genome shotgun (WGS) entry which is preliminary data.</text>
</comment>
<protein>
    <recommendedName>
        <fullName evidence="2">pyridoxal kinase</fullName>
        <ecNumber evidence="2">2.7.1.35</ecNumber>
    </recommendedName>
    <alternativeName>
        <fullName evidence="10">PN/PL/PM kinase</fullName>
    </alternativeName>
    <alternativeName>
        <fullName evidence="11">Pyridoxal kinase</fullName>
    </alternativeName>
    <alternativeName>
        <fullName evidence="9">Pyridoxamine kinase</fullName>
    </alternativeName>
    <alternativeName>
        <fullName evidence="12">Vitamin B6 kinase</fullName>
    </alternativeName>
</protein>
<evidence type="ECO:0000256" key="7">
    <source>
        <dbReference type="ARBA" id="ARBA00022840"/>
    </source>
</evidence>
<dbReference type="RefSeq" id="WP_052127078.1">
    <property type="nucleotide sequence ID" value="NZ_AVPG01000001.1"/>
</dbReference>
<dbReference type="InterPro" id="IPR029056">
    <property type="entry name" value="Ribokinase-like"/>
</dbReference>
<keyword evidence="3 15" id="KW-0808">Transferase</keyword>
<feature type="domain" description="Pyridoxamine kinase/Phosphomethylpyrimidine kinase" evidence="14">
    <location>
        <begin position="12"/>
        <end position="257"/>
    </location>
</feature>
<comment type="similarity">
    <text evidence="1">Belongs to the ThiD family.</text>
</comment>
<proteinExistence type="inferred from homology"/>
<sequence>MRKKVLTIAGSDSSGGAGIQADLKTFHEHGVYGISSLTTVVAMDPDNGWAHNVFPMELHTVKEQLKTAISLNINALKTGMLGSPDIITAAAEVIDQANIPVVIDPVMVCKGEDDVLHPENLESLRKTLVPRATITTPNLFEAAKLAGYRLITTVEELENAAKIIHESGAQHVLIKAGKLVDDTKATDLLYDGEQFHYIQTDNVNTSYVHGAGCSYSAAITAEIANGKSVIEAVTSAKAFITSAVKEGFPLNQYVGPVYQKAIHKEAINVKVTTK</sequence>
<name>A0A0A5G7J8_9BACI</name>
<dbReference type="InterPro" id="IPR004399">
    <property type="entry name" value="HMP/HMP-P_kinase_dom"/>
</dbReference>
<evidence type="ECO:0000256" key="3">
    <source>
        <dbReference type="ARBA" id="ARBA00022679"/>
    </source>
</evidence>
<dbReference type="NCBIfam" id="TIGR00097">
    <property type="entry name" value="HMP-P_kinase"/>
    <property type="match status" value="1"/>
</dbReference>
<dbReference type="CDD" id="cd01169">
    <property type="entry name" value="HMPP_kinase"/>
    <property type="match status" value="1"/>
</dbReference>
<evidence type="ECO:0000256" key="8">
    <source>
        <dbReference type="ARBA" id="ARBA00022842"/>
    </source>
</evidence>
<dbReference type="InterPro" id="IPR013749">
    <property type="entry name" value="PM/HMP-P_kinase-1"/>
</dbReference>
<dbReference type="GO" id="GO:0046872">
    <property type="term" value="F:metal ion binding"/>
    <property type="evidence" value="ECO:0007669"/>
    <property type="project" value="UniProtKB-KW"/>
</dbReference>
<evidence type="ECO:0000256" key="4">
    <source>
        <dbReference type="ARBA" id="ARBA00022723"/>
    </source>
</evidence>
<dbReference type="eggNOG" id="COG0351">
    <property type="taxonomic scope" value="Bacteria"/>
</dbReference>
<evidence type="ECO:0000256" key="5">
    <source>
        <dbReference type="ARBA" id="ARBA00022741"/>
    </source>
</evidence>
<keyword evidence="5" id="KW-0547">Nucleotide-binding</keyword>
<dbReference type="GO" id="GO:0008478">
    <property type="term" value="F:pyridoxal kinase activity"/>
    <property type="evidence" value="ECO:0007669"/>
    <property type="project" value="UniProtKB-EC"/>
</dbReference>
<comment type="catalytic activity">
    <reaction evidence="13">
        <text>pyridoxal + ATP = pyridoxal 5'-phosphate + ADP + H(+)</text>
        <dbReference type="Rhea" id="RHEA:10224"/>
        <dbReference type="ChEBI" id="CHEBI:15378"/>
        <dbReference type="ChEBI" id="CHEBI:17310"/>
        <dbReference type="ChEBI" id="CHEBI:30616"/>
        <dbReference type="ChEBI" id="CHEBI:456216"/>
        <dbReference type="ChEBI" id="CHEBI:597326"/>
        <dbReference type="EC" id="2.7.1.35"/>
    </reaction>
</comment>
<dbReference type="AlphaFoldDB" id="A0A0A5G7J8"/>
<dbReference type="Pfam" id="PF08543">
    <property type="entry name" value="Phos_pyr_kin"/>
    <property type="match status" value="1"/>
</dbReference>
<accession>A0A0A5G7J8</accession>
<organism evidence="15 16">
    <name type="scientific">Pontibacillus litoralis JSM 072002</name>
    <dbReference type="NCBI Taxonomy" id="1385512"/>
    <lineage>
        <taxon>Bacteria</taxon>
        <taxon>Bacillati</taxon>
        <taxon>Bacillota</taxon>
        <taxon>Bacilli</taxon>
        <taxon>Bacillales</taxon>
        <taxon>Bacillaceae</taxon>
        <taxon>Pontibacillus</taxon>
    </lineage>
</organism>
<evidence type="ECO:0000256" key="9">
    <source>
        <dbReference type="ARBA" id="ARBA00042307"/>
    </source>
</evidence>
<keyword evidence="8" id="KW-0460">Magnesium</keyword>
<dbReference type="PANTHER" id="PTHR20858:SF19">
    <property type="entry name" value="PYRIDOXINE KINASE"/>
    <property type="match status" value="1"/>
</dbReference>
<evidence type="ECO:0000313" key="16">
    <source>
        <dbReference type="Proteomes" id="UP000030401"/>
    </source>
</evidence>
<dbReference type="FunFam" id="3.40.1190.20:FF:000003">
    <property type="entry name" value="Phosphomethylpyrimidine kinase ThiD"/>
    <property type="match status" value="1"/>
</dbReference>
<dbReference type="GO" id="GO:0005524">
    <property type="term" value="F:ATP binding"/>
    <property type="evidence" value="ECO:0007669"/>
    <property type="project" value="UniProtKB-KW"/>
</dbReference>
<evidence type="ECO:0000256" key="13">
    <source>
        <dbReference type="ARBA" id="ARBA00049293"/>
    </source>
</evidence>
<dbReference type="PANTHER" id="PTHR20858">
    <property type="entry name" value="PHOSPHOMETHYLPYRIMIDINE KINASE"/>
    <property type="match status" value="1"/>
</dbReference>
<evidence type="ECO:0000256" key="2">
    <source>
        <dbReference type="ARBA" id="ARBA00012104"/>
    </source>
</evidence>
<keyword evidence="16" id="KW-1185">Reference proteome</keyword>
<keyword evidence="4" id="KW-0479">Metal-binding</keyword>
<evidence type="ECO:0000256" key="11">
    <source>
        <dbReference type="ARBA" id="ARBA00042396"/>
    </source>
</evidence>
<dbReference type="GO" id="GO:0008902">
    <property type="term" value="F:hydroxymethylpyrimidine kinase activity"/>
    <property type="evidence" value="ECO:0007669"/>
    <property type="project" value="TreeGrafter"/>
</dbReference>
<dbReference type="EMBL" id="AVPG01000001">
    <property type="protein sequence ID" value="KGX89111.1"/>
    <property type="molecule type" value="Genomic_DNA"/>
</dbReference>
<keyword evidence="7" id="KW-0067">ATP-binding</keyword>
<evidence type="ECO:0000313" key="15">
    <source>
        <dbReference type="EMBL" id="KGX89111.1"/>
    </source>
</evidence>
<evidence type="ECO:0000256" key="6">
    <source>
        <dbReference type="ARBA" id="ARBA00022777"/>
    </source>
</evidence>
<dbReference type="GO" id="GO:0008972">
    <property type="term" value="F:phosphomethylpyrimidine kinase activity"/>
    <property type="evidence" value="ECO:0007669"/>
    <property type="project" value="InterPro"/>
</dbReference>
<evidence type="ECO:0000256" key="10">
    <source>
        <dbReference type="ARBA" id="ARBA00042348"/>
    </source>
</evidence>
<dbReference type="SUPFAM" id="SSF53613">
    <property type="entry name" value="Ribokinase-like"/>
    <property type="match status" value="1"/>
</dbReference>